<dbReference type="InterPro" id="IPR045851">
    <property type="entry name" value="AMP-bd_C_sf"/>
</dbReference>
<dbReference type="FunFam" id="3.30.300.30:FF:000007">
    <property type="entry name" value="4-coumarate--CoA ligase 2"/>
    <property type="match status" value="1"/>
</dbReference>
<evidence type="ECO:0000259" key="6">
    <source>
        <dbReference type="Pfam" id="PF13193"/>
    </source>
</evidence>
<dbReference type="PROSITE" id="PS00455">
    <property type="entry name" value="AMP_BINDING"/>
    <property type="match status" value="1"/>
</dbReference>
<dbReference type="PANTHER" id="PTHR24096:SF149">
    <property type="entry name" value="AMP-BINDING DOMAIN-CONTAINING PROTEIN-RELATED"/>
    <property type="match status" value="1"/>
</dbReference>
<dbReference type="EMBL" id="LT553181">
    <property type="protein sequence ID" value="SAM00346.1"/>
    <property type="molecule type" value="Genomic_DNA"/>
</dbReference>
<dbReference type="InParanoid" id="A0A168NDU2"/>
<dbReference type="Proteomes" id="UP000078561">
    <property type="component" value="Unassembled WGS sequence"/>
</dbReference>
<dbReference type="STRING" id="4829.A0A168NDU2"/>
<organism evidence="7">
    <name type="scientific">Absidia glauca</name>
    <name type="common">Pin mould</name>
    <dbReference type="NCBI Taxonomy" id="4829"/>
    <lineage>
        <taxon>Eukaryota</taxon>
        <taxon>Fungi</taxon>
        <taxon>Fungi incertae sedis</taxon>
        <taxon>Mucoromycota</taxon>
        <taxon>Mucoromycotina</taxon>
        <taxon>Mucoromycetes</taxon>
        <taxon>Mucorales</taxon>
        <taxon>Cunninghamellaceae</taxon>
        <taxon>Absidia</taxon>
    </lineage>
</organism>
<evidence type="ECO:0000256" key="1">
    <source>
        <dbReference type="ARBA" id="ARBA00006432"/>
    </source>
</evidence>
<dbReference type="InterPro" id="IPR000873">
    <property type="entry name" value="AMP-dep_synth/lig_dom"/>
</dbReference>
<dbReference type="Pfam" id="PF13193">
    <property type="entry name" value="AMP-binding_C"/>
    <property type="match status" value="1"/>
</dbReference>
<evidence type="ECO:0000313" key="8">
    <source>
        <dbReference type="Proteomes" id="UP000078561"/>
    </source>
</evidence>
<dbReference type="SUPFAM" id="SSF56801">
    <property type="entry name" value="Acetyl-CoA synthetase-like"/>
    <property type="match status" value="1"/>
</dbReference>
<dbReference type="Pfam" id="PF00501">
    <property type="entry name" value="AMP-binding"/>
    <property type="match status" value="1"/>
</dbReference>
<dbReference type="GO" id="GO:0005524">
    <property type="term" value="F:ATP binding"/>
    <property type="evidence" value="ECO:0007669"/>
    <property type="project" value="UniProtKB-KW"/>
</dbReference>
<evidence type="ECO:0000313" key="7">
    <source>
        <dbReference type="EMBL" id="SAM00346.1"/>
    </source>
</evidence>
<reference evidence="7" key="1">
    <citation type="submission" date="2016-04" db="EMBL/GenBank/DDBJ databases">
        <authorList>
            <person name="Evans L.H."/>
            <person name="Alamgir A."/>
            <person name="Owens N."/>
            <person name="Weber N.D."/>
            <person name="Virtaneva K."/>
            <person name="Barbian K."/>
            <person name="Babar A."/>
            <person name="Rosenke K."/>
        </authorList>
    </citation>
    <scope>NUCLEOTIDE SEQUENCE [LARGE SCALE GENOMIC DNA]</scope>
    <source>
        <strain evidence="7">CBS 101.48</strain>
    </source>
</reference>
<dbReference type="InterPro" id="IPR042099">
    <property type="entry name" value="ANL_N_sf"/>
</dbReference>
<sequence length="545" mass="58912">MVFHSSFPAVDIPTTGVVELIFENRNNIPDNKPILLDAQSDRVITFGQFKQQVLQFAAGLREQCGFQSGDVLAIFAPNSLDYPVALIGAVAAGGASTPANPAYNVKELTHQVSLSEAKVLLCSPENVDIALETAQECGLDRSKVFVLGDSAVNGVLPHTTLIQPGRQLSAPVRVSNPTDQVAYMCFSSGTTGLSKGVMTTHTNITSNMLQVDALLGSHLSADKDQILGVLPFFHIFGLSVVIHMSLYWGIPLTVMSKFDLPLFCEVVQKHKISFSCLVPPILVLLAKHPLIDQYDLTSLKTIVSGAAPLSAELGNEVQTRLPHCTIIQGYGLTETSPVTTIGDLAAPVDGSSGILVPNMTIKIVKEDGTEAGVNERGELWCKGPNIMKGYIKNPAATADCIDNEGYFHSGDICVRDDSGNYMIVDRIKELIKYKGFQVPPAELESILLTSPSVADCAVIGVYDASQATELPRAYVVLKPSIQPTEATAKELMDYVASKVVQHKRLRGGVRFIDVVPKSASGKLLRRVIKDWVKEEEKITKIESKL</sequence>
<dbReference type="InterPro" id="IPR025110">
    <property type="entry name" value="AMP-bd_C"/>
</dbReference>
<dbReference type="Gene3D" id="3.40.50.12780">
    <property type="entry name" value="N-terminal domain of ligase-like"/>
    <property type="match status" value="1"/>
</dbReference>
<evidence type="ECO:0000256" key="3">
    <source>
        <dbReference type="ARBA" id="ARBA00022741"/>
    </source>
</evidence>
<name>A0A168NDU2_ABSGL</name>
<evidence type="ECO:0000256" key="4">
    <source>
        <dbReference type="ARBA" id="ARBA00022840"/>
    </source>
</evidence>
<comment type="similarity">
    <text evidence="1">Belongs to the ATP-dependent AMP-binding enzyme family.</text>
</comment>
<dbReference type="AlphaFoldDB" id="A0A168NDU2"/>
<evidence type="ECO:0000256" key="2">
    <source>
        <dbReference type="ARBA" id="ARBA00022598"/>
    </source>
</evidence>
<dbReference type="OrthoDB" id="1898221at2759"/>
<dbReference type="Gene3D" id="3.30.300.30">
    <property type="match status" value="1"/>
</dbReference>
<dbReference type="FunFam" id="3.40.50.12780:FF:000003">
    <property type="entry name" value="Long-chain-fatty-acid--CoA ligase FadD"/>
    <property type="match status" value="1"/>
</dbReference>
<evidence type="ECO:0000259" key="5">
    <source>
        <dbReference type="Pfam" id="PF00501"/>
    </source>
</evidence>
<keyword evidence="8" id="KW-1185">Reference proteome</keyword>
<gene>
    <name evidence="7" type="primary">ABSGL_06027.1 scaffold 7611</name>
</gene>
<accession>A0A168NDU2</accession>
<protein>
    <recommendedName>
        <fullName evidence="9">4-coumarate--CoA ligase</fullName>
    </recommendedName>
</protein>
<keyword evidence="4" id="KW-0067">ATP-binding</keyword>
<dbReference type="CDD" id="cd05911">
    <property type="entry name" value="Firefly_Luc_like"/>
    <property type="match status" value="1"/>
</dbReference>
<dbReference type="OMA" id="IPINPIY"/>
<dbReference type="PANTHER" id="PTHR24096">
    <property type="entry name" value="LONG-CHAIN-FATTY-ACID--COA LIGASE"/>
    <property type="match status" value="1"/>
</dbReference>
<feature type="domain" description="AMP-dependent synthetase/ligase" evidence="5">
    <location>
        <begin position="29"/>
        <end position="390"/>
    </location>
</feature>
<proteinExistence type="inferred from homology"/>
<feature type="domain" description="AMP-binding enzyme C-terminal" evidence="6">
    <location>
        <begin position="442"/>
        <end position="522"/>
    </location>
</feature>
<keyword evidence="3" id="KW-0547">Nucleotide-binding</keyword>
<dbReference type="GO" id="GO:0016405">
    <property type="term" value="F:CoA-ligase activity"/>
    <property type="evidence" value="ECO:0007669"/>
    <property type="project" value="TreeGrafter"/>
</dbReference>
<keyword evidence="2" id="KW-0436">Ligase</keyword>
<evidence type="ECO:0008006" key="9">
    <source>
        <dbReference type="Google" id="ProtNLM"/>
    </source>
</evidence>
<dbReference type="InterPro" id="IPR020845">
    <property type="entry name" value="AMP-binding_CS"/>
</dbReference>